<dbReference type="RefSeq" id="WP_009501843.1">
    <property type="nucleotide sequence ID" value="NZ_ANIN01000002.1"/>
</dbReference>
<gene>
    <name evidence="3" type="ORF">MOMA_07001</name>
</gene>
<feature type="compositionally biased region" description="Low complexity" evidence="1">
    <location>
        <begin position="265"/>
        <end position="281"/>
    </location>
</feature>
<dbReference type="PATRIC" id="fig|1230338.3.peg.1490"/>
<evidence type="ECO:0000256" key="1">
    <source>
        <dbReference type="SAM" id="MobiDB-lite"/>
    </source>
</evidence>
<protein>
    <submittedName>
        <fullName evidence="3">Uncharacterized protein</fullName>
    </submittedName>
</protein>
<accession>L2F5W2</accession>
<reference evidence="3 4" key="1">
    <citation type="journal article" date="2013" name="Genome Announc.">
        <title>Genome Sequence of Moraxella macacae 0408225, a Novel Bacterial Species Isolated from a Cynomolgus Macaque with Epistaxis.</title>
        <authorList>
            <person name="Ladner J.T."/>
            <person name="Whitehouse C.A."/>
            <person name="Koroleva G.I."/>
            <person name="Palacios G.F."/>
        </authorList>
    </citation>
    <scope>NUCLEOTIDE SEQUENCE [LARGE SCALE GENOMIC DNA]</scope>
    <source>
        <strain evidence="3 4">0408225</strain>
    </source>
</reference>
<dbReference type="EMBL" id="ANIN01000002">
    <property type="protein sequence ID" value="ELA08290.1"/>
    <property type="molecule type" value="Genomic_DNA"/>
</dbReference>
<proteinExistence type="predicted"/>
<sequence>MNTVKQLTKQLIVFSLSFILAVTPSFVYANAVLNNWYIHKLGMVGNTSFVEALSGNKKALARIKPSAGAVAKVLKTAGGIGLLHTVITTVFNATDWVMDPSNNAVTFKTSEGPVQYIFDKKLFANPEQACQYVASEAFLKDYDYKFTRLRLSYGDEAGKTKILTNMEARSFRCQVSVAHPSEIEAYAPYPAGYMRDWGGDIVPTGEIEEKTVSLEAVAQTVLDQAQSGNKQAQQAVEQAVRDSVKAGDYNHLLNSTAQPFSPDNTTDPTQTTPSTGTGTTTKTKDGVDGVNGKDGTNGKDGVNGKDAPPVDVSGIINAISALATSIASHFKQLQSKTDEVIAEQKLTTRVINTKTDEILEKQTKVVQAVQSLDMKGELINGKLGDIIGNGKLVNQKIDDVVNELRTTKDVTKLGLDSIRDALEHGMSGKLINQKIDEAIEQAKIGNKNLANTFKDAIDKQIAQQAIQNEKTLSAITDIKTILNEQIKTDQAIANKMLEQANTNTDKIVKAIEQVGEQVKPKPKDKTKEKDDKFNLPDLKDVAVPTKDISLQNPSNFDKNYIKVNAQCPPDVVKEIPLPSGSFRLVFEMTPICNFASVYLRPVIIFLAYIYGALSIGNAFKVGG</sequence>
<dbReference type="STRING" id="1230338.MOMA_07001"/>
<keyword evidence="2" id="KW-1133">Transmembrane helix</keyword>
<dbReference type="OrthoDB" id="9828143at2"/>
<dbReference type="NCBIfam" id="NF041109">
    <property type="entry name" value="VF_TspB_C_term"/>
    <property type="match status" value="1"/>
</dbReference>
<dbReference type="AlphaFoldDB" id="L2F5W2"/>
<evidence type="ECO:0000256" key="2">
    <source>
        <dbReference type="SAM" id="Phobius"/>
    </source>
</evidence>
<keyword evidence="2" id="KW-0472">Membrane</keyword>
<keyword evidence="4" id="KW-1185">Reference proteome</keyword>
<feature type="region of interest" description="Disordered" evidence="1">
    <location>
        <begin position="253"/>
        <end position="307"/>
    </location>
</feature>
<name>L2F5W2_9GAMM</name>
<dbReference type="Proteomes" id="UP000023795">
    <property type="component" value="Unassembled WGS sequence"/>
</dbReference>
<keyword evidence="2" id="KW-0812">Transmembrane</keyword>
<organism evidence="3 4">
    <name type="scientific">Moraxella macacae 0408225</name>
    <dbReference type="NCBI Taxonomy" id="1230338"/>
    <lineage>
        <taxon>Bacteria</taxon>
        <taxon>Pseudomonadati</taxon>
        <taxon>Pseudomonadota</taxon>
        <taxon>Gammaproteobacteria</taxon>
        <taxon>Moraxellales</taxon>
        <taxon>Moraxellaceae</taxon>
        <taxon>Moraxella</taxon>
    </lineage>
</organism>
<comment type="caution">
    <text evidence="3">The sequence shown here is derived from an EMBL/GenBank/DDBJ whole genome shotgun (WGS) entry which is preliminary data.</text>
</comment>
<feature type="transmembrane region" description="Helical" evidence="2">
    <location>
        <begin position="598"/>
        <end position="619"/>
    </location>
</feature>
<evidence type="ECO:0000313" key="3">
    <source>
        <dbReference type="EMBL" id="ELA08290.1"/>
    </source>
</evidence>
<feature type="compositionally biased region" description="Polar residues" evidence="1">
    <location>
        <begin position="253"/>
        <end position="264"/>
    </location>
</feature>
<evidence type="ECO:0000313" key="4">
    <source>
        <dbReference type="Proteomes" id="UP000023795"/>
    </source>
</evidence>